<dbReference type="UniPathway" id="UPA00282"/>
<evidence type="ECO:0000256" key="8">
    <source>
        <dbReference type="ARBA" id="ARBA00023098"/>
    </source>
</evidence>
<evidence type="ECO:0000313" key="15">
    <source>
        <dbReference type="Proteomes" id="UP000257451"/>
    </source>
</evidence>
<evidence type="ECO:0000259" key="13">
    <source>
        <dbReference type="Pfam" id="PF06974"/>
    </source>
</evidence>
<name>A0A3E2N0L8_MYCMR</name>
<evidence type="ECO:0000313" key="14">
    <source>
        <dbReference type="EMBL" id="RFZ46097.1"/>
    </source>
</evidence>
<reference evidence="14 15" key="1">
    <citation type="journal article" date="2018" name="Sci. Rep.">
        <title>Extensive genomic diversity among Mycobacterium marinum strains revealed by whole genome sequencing.</title>
        <authorList>
            <person name="Das S."/>
            <person name="Pettersson B.M."/>
            <person name="Behra P.R."/>
            <person name="Mallick A."/>
            <person name="Cheramie M."/>
            <person name="Ramesh M."/>
            <person name="Shirreff L."/>
            <person name="DuCote T."/>
            <person name="Dasgupta S."/>
            <person name="Ennis D.G."/>
            <person name="Kirsebom L.A."/>
        </authorList>
    </citation>
    <scope>NUCLEOTIDE SEQUENCE [LARGE SCALE GENOMIC DNA]</scope>
    <source>
        <strain evidence="14 15">Davis1</strain>
    </source>
</reference>
<feature type="domain" description="O-acyltransferase WSD1-like N-terminal" evidence="12">
    <location>
        <begin position="45"/>
        <end position="182"/>
    </location>
</feature>
<dbReference type="Gene3D" id="3.30.559.10">
    <property type="entry name" value="Chloramphenicol acetyltransferase-like domain"/>
    <property type="match status" value="1"/>
</dbReference>
<keyword evidence="7" id="KW-0319">Glycerol metabolism</keyword>
<comment type="pathway">
    <text evidence="1">Glycerolipid metabolism; triacylglycerol biosynthesis.</text>
</comment>
<evidence type="ECO:0000256" key="5">
    <source>
        <dbReference type="ARBA" id="ARBA00022516"/>
    </source>
</evidence>
<dbReference type="AlphaFoldDB" id="A0A3E2N0L8"/>
<dbReference type="InterPro" id="IPR023213">
    <property type="entry name" value="CAT-like_dom_sf"/>
</dbReference>
<dbReference type="PANTHER" id="PTHR31650:SF1">
    <property type="entry name" value="WAX ESTER SYNTHASE_DIACYLGLYCEROL ACYLTRANSFERASE 4-RELATED"/>
    <property type="match status" value="1"/>
</dbReference>
<evidence type="ECO:0000256" key="1">
    <source>
        <dbReference type="ARBA" id="ARBA00004771"/>
    </source>
</evidence>
<evidence type="ECO:0000256" key="3">
    <source>
        <dbReference type="ARBA" id="ARBA00009587"/>
    </source>
</evidence>
<dbReference type="Pfam" id="PF03007">
    <property type="entry name" value="WS_DGAT_cat"/>
    <property type="match status" value="1"/>
</dbReference>
<evidence type="ECO:0000259" key="12">
    <source>
        <dbReference type="Pfam" id="PF03007"/>
    </source>
</evidence>
<evidence type="ECO:0000256" key="10">
    <source>
        <dbReference type="ARBA" id="ARBA00048109"/>
    </source>
</evidence>
<dbReference type="InterPro" id="IPR004255">
    <property type="entry name" value="O-acyltransferase_WSD1_N"/>
</dbReference>
<evidence type="ECO:0000256" key="9">
    <source>
        <dbReference type="ARBA" id="ARBA00023315"/>
    </source>
</evidence>
<evidence type="ECO:0000256" key="7">
    <source>
        <dbReference type="ARBA" id="ARBA00022798"/>
    </source>
</evidence>
<keyword evidence="8" id="KW-0443">Lipid metabolism</keyword>
<dbReference type="GO" id="GO:0005886">
    <property type="term" value="C:plasma membrane"/>
    <property type="evidence" value="ECO:0007669"/>
    <property type="project" value="TreeGrafter"/>
</dbReference>
<comment type="caution">
    <text evidence="14">The sequence shown here is derived from an EMBL/GenBank/DDBJ whole genome shotgun (WGS) entry which is preliminary data.</text>
</comment>
<dbReference type="Proteomes" id="UP000257451">
    <property type="component" value="Unassembled WGS sequence"/>
</dbReference>
<feature type="region of interest" description="Disordered" evidence="11">
    <location>
        <begin position="419"/>
        <end position="444"/>
    </location>
</feature>
<comment type="similarity">
    <text evidence="3">Belongs to the long-chain O-acyltransferase family.</text>
</comment>
<dbReference type="EMBL" id="PEDF01000024">
    <property type="protein sequence ID" value="RFZ46097.1"/>
    <property type="molecule type" value="Genomic_DNA"/>
</dbReference>
<keyword evidence="5" id="KW-0444">Lipid biosynthesis</keyword>
<dbReference type="GO" id="GO:0004144">
    <property type="term" value="F:diacylglycerol O-acyltransferase activity"/>
    <property type="evidence" value="ECO:0007669"/>
    <property type="project" value="UniProtKB-EC"/>
</dbReference>
<keyword evidence="9 14" id="KW-0012">Acyltransferase</keyword>
<comment type="pathway">
    <text evidence="2">Lipid metabolism.</text>
</comment>
<keyword evidence="6 14" id="KW-0808">Transferase</keyword>
<dbReference type="InterPro" id="IPR045034">
    <property type="entry name" value="O-acyltransferase_WSD1-like"/>
</dbReference>
<comment type="catalytic activity">
    <reaction evidence="10">
        <text>an acyl-CoA + a 1,2-diacyl-sn-glycerol = a triacyl-sn-glycerol + CoA</text>
        <dbReference type="Rhea" id="RHEA:10868"/>
        <dbReference type="ChEBI" id="CHEBI:17815"/>
        <dbReference type="ChEBI" id="CHEBI:57287"/>
        <dbReference type="ChEBI" id="CHEBI:58342"/>
        <dbReference type="ChEBI" id="CHEBI:64615"/>
        <dbReference type="EC" id="2.3.1.20"/>
    </reaction>
</comment>
<dbReference type="SUPFAM" id="SSF52777">
    <property type="entry name" value="CoA-dependent acyltransferases"/>
    <property type="match status" value="1"/>
</dbReference>
<feature type="domain" description="O-acyltransferase WSD1 C-terminal" evidence="13">
    <location>
        <begin position="264"/>
        <end position="404"/>
    </location>
</feature>
<dbReference type="GO" id="GO:0019432">
    <property type="term" value="P:triglyceride biosynthetic process"/>
    <property type="evidence" value="ECO:0007669"/>
    <property type="project" value="UniProtKB-UniPathway"/>
</dbReference>
<dbReference type="PANTHER" id="PTHR31650">
    <property type="entry name" value="O-ACYLTRANSFERASE (WSD1-LIKE) FAMILY PROTEIN"/>
    <property type="match status" value="1"/>
</dbReference>
<organism evidence="14 15">
    <name type="scientific">Mycobacterium marinum</name>
    <dbReference type="NCBI Taxonomy" id="1781"/>
    <lineage>
        <taxon>Bacteria</taxon>
        <taxon>Bacillati</taxon>
        <taxon>Actinomycetota</taxon>
        <taxon>Actinomycetes</taxon>
        <taxon>Mycobacteriales</taxon>
        <taxon>Mycobacteriaceae</taxon>
        <taxon>Mycobacterium</taxon>
        <taxon>Mycobacterium ulcerans group</taxon>
    </lineage>
</organism>
<evidence type="ECO:0000256" key="11">
    <source>
        <dbReference type="SAM" id="MobiDB-lite"/>
    </source>
</evidence>
<dbReference type="EC" id="2.3.1.20" evidence="4"/>
<gene>
    <name evidence="14" type="ORF">DAVIS_01043</name>
</gene>
<protein>
    <recommendedName>
        <fullName evidence="4">diacylglycerol O-acyltransferase</fullName>
        <ecNumber evidence="4">2.3.1.20</ecNumber>
    </recommendedName>
</protein>
<dbReference type="GO" id="GO:0051701">
    <property type="term" value="P:biological process involved in interaction with host"/>
    <property type="evidence" value="ECO:0007669"/>
    <property type="project" value="TreeGrafter"/>
</dbReference>
<evidence type="ECO:0000256" key="6">
    <source>
        <dbReference type="ARBA" id="ARBA00022679"/>
    </source>
</evidence>
<dbReference type="Pfam" id="PF06974">
    <property type="entry name" value="WS_DGAT_C"/>
    <property type="match status" value="1"/>
</dbReference>
<dbReference type="GO" id="GO:0006071">
    <property type="term" value="P:glycerol metabolic process"/>
    <property type="evidence" value="ECO:0007669"/>
    <property type="project" value="UniProtKB-KW"/>
</dbReference>
<evidence type="ECO:0000256" key="2">
    <source>
        <dbReference type="ARBA" id="ARBA00005189"/>
    </source>
</evidence>
<evidence type="ECO:0000256" key="4">
    <source>
        <dbReference type="ARBA" id="ARBA00013244"/>
    </source>
</evidence>
<accession>A0A3E2N0L8</accession>
<proteinExistence type="inferred from homology"/>
<dbReference type="GO" id="GO:0001666">
    <property type="term" value="P:response to hypoxia"/>
    <property type="evidence" value="ECO:0007669"/>
    <property type="project" value="TreeGrafter"/>
</dbReference>
<dbReference type="GO" id="GO:0071731">
    <property type="term" value="P:response to nitric oxide"/>
    <property type="evidence" value="ECO:0007669"/>
    <property type="project" value="TreeGrafter"/>
</dbReference>
<dbReference type="InterPro" id="IPR009721">
    <property type="entry name" value="O-acyltransferase_WSD1_C"/>
</dbReference>
<sequence>MIAQLTTLDAGLRRAQEPDWDASLAIGAVAVINGAVPDFELLKTTLAQRLRSIPRHAQVLRTQWIDQPEFDFDAHIQRAALPGPGDEAELFRAIAHALERPLDLDRPLWECWVIEGLEHNRWAILLKLHHSMADGISAVQILTRLCDDADHTGANHVAVKPVPDSDAGARSWPDSLATNIVKAAARAVSWPTMWLSSADSPITMRHYTAVRFALADVDRVCRKFGVTANDVALAAISEGFRTMLLHRGEQPRADSLRTLEKTANQISALLPYLPVDQNDPITRLRTVHSQLNPAPAAVRTKSASLADYTPLALCTKAIQTLVRLPQRSVVTLATDAPAPRHRLQLMGQPMEQVLPIPPTALQLSTGVAVLCYDDELVFGITADYQAATDLRQLVAGIERGMAQLVALSQDSVLLFGKDRRKRRHRSRPGGVARRTLVSPARVRR</sequence>